<proteinExistence type="predicted"/>
<dbReference type="GO" id="GO:0052689">
    <property type="term" value="F:carboxylic ester hydrolase activity"/>
    <property type="evidence" value="ECO:0007669"/>
    <property type="project" value="TreeGrafter"/>
</dbReference>
<name>A0A382FEQ3_9ZZZZ</name>
<feature type="non-terminal residue" evidence="2">
    <location>
        <position position="1"/>
    </location>
</feature>
<dbReference type="Pfam" id="PF12146">
    <property type="entry name" value="Hydrolase_4"/>
    <property type="match status" value="1"/>
</dbReference>
<dbReference type="InterPro" id="IPR029058">
    <property type="entry name" value="AB_hydrolase_fold"/>
</dbReference>
<dbReference type="Gene3D" id="3.40.50.1820">
    <property type="entry name" value="alpha/beta hydrolase"/>
    <property type="match status" value="1"/>
</dbReference>
<feature type="domain" description="Serine aminopeptidase S33" evidence="1">
    <location>
        <begin position="2"/>
        <end position="196"/>
    </location>
</feature>
<accession>A0A382FEQ3</accession>
<dbReference type="EMBL" id="UINC01049536">
    <property type="protein sequence ID" value="SVB61440.1"/>
    <property type="molecule type" value="Genomic_DNA"/>
</dbReference>
<dbReference type="SUPFAM" id="SSF53474">
    <property type="entry name" value="alpha/beta-Hydrolases"/>
    <property type="match status" value="1"/>
</dbReference>
<dbReference type="PANTHER" id="PTHR43265">
    <property type="entry name" value="ESTERASE ESTD"/>
    <property type="match status" value="1"/>
</dbReference>
<sequence>GQVANDLADAGYLTLRYDRRGTGQSGGRGESATFDSHTDDARALVRYLDRRDDVNKELITLVGYADGGWLAMEVARRENRADRLVLVGTPSGTGADWVLEQQRTMLDRLGVADAERAETIALQQRVHEAVLGEGPWTGVPETTRQRAETPWFRSLLEFDANDTLRRTRQPLLIARGDRDDQVGPHHAQRLTQVARERRRNTTMEAVTLTELDQLLTEPPLDDSSSYDGLAERTVSRSFVDTLTTWLASLP</sequence>
<organism evidence="2">
    <name type="scientific">marine metagenome</name>
    <dbReference type="NCBI Taxonomy" id="408172"/>
    <lineage>
        <taxon>unclassified sequences</taxon>
        <taxon>metagenomes</taxon>
        <taxon>ecological metagenomes</taxon>
    </lineage>
</organism>
<evidence type="ECO:0000313" key="2">
    <source>
        <dbReference type="EMBL" id="SVB61440.1"/>
    </source>
</evidence>
<protein>
    <recommendedName>
        <fullName evidence="1">Serine aminopeptidase S33 domain-containing protein</fullName>
    </recommendedName>
</protein>
<reference evidence="2" key="1">
    <citation type="submission" date="2018-05" db="EMBL/GenBank/DDBJ databases">
        <authorList>
            <person name="Lanie J.A."/>
            <person name="Ng W.-L."/>
            <person name="Kazmierczak K.M."/>
            <person name="Andrzejewski T.M."/>
            <person name="Davidsen T.M."/>
            <person name="Wayne K.J."/>
            <person name="Tettelin H."/>
            <person name="Glass J.I."/>
            <person name="Rusch D."/>
            <person name="Podicherti R."/>
            <person name="Tsui H.-C.T."/>
            <person name="Winkler M.E."/>
        </authorList>
    </citation>
    <scope>NUCLEOTIDE SEQUENCE</scope>
</reference>
<evidence type="ECO:0000259" key="1">
    <source>
        <dbReference type="Pfam" id="PF12146"/>
    </source>
</evidence>
<dbReference type="InterPro" id="IPR022742">
    <property type="entry name" value="Hydrolase_4"/>
</dbReference>
<dbReference type="AlphaFoldDB" id="A0A382FEQ3"/>
<dbReference type="PANTHER" id="PTHR43265:SF1">
    <property type="entry name" value="ESTERASE ESTD"/>
    <property type="match status" value="1"/>
</dbReference>
<dbReference type="InterPro" id="IPR053145">
    <property type="entry name" value="AB_hydrolase_Est10"/>
</dbReference>
<gene>
    <name evidence="2" type="ORF">METZ01_LOCUS214294</name>
</gene>